<reference evidence="21 22" key="1">
    <citation type="submission" date="2024-04" db="EMBL/GenBank/DDBJ databases">
        <title>WGS of bacteria from Torrens River.</title>
        <authorList>
            <person name="Wyrsch E.R."/>
            <person name="Drigo B."/>
        </authorList>
    </citation>
    <scope>NUCLEOTIDE SEQUENCE [LARGE SCALE GENOMIC DNA]</scope>
    <source>
        <strain evidence="21 22">TWI391</strain>
    </source>
</reference>
<keyword evidence="16 19" id="KW-0961">Cell wall biogenesis/degradation</keyword>
<comment type="catalytic activity">
    <reaction evidence="18 19">
        <text>UDP-N-acetyl-alpha-D-muramate + NADP(+) = UDP-N-acetyl-3-O-(1-carboxyvinyl)-alpha-D-glucosamine + NADPH + H(+)</text>
        <dbReference type="Rhea" id="RHEA:12248"/>
        <dbReference type="ChEBI" id="CHEBI:15378"/>
        <dbReference type="ChEBI" id="CHEBI:57783"/>
        <dbReference type="ChEBI" id="CHEBI:58349"/>
        <dbReference type="ChEBI" id="CHEBI:68483"/>
        <dbReference type="ChEBI" id="CHEBI:70757"/>
        <dbReference type="EC" id="1.3.1.98"/>
    </reaction>
</comment>
<dbReference type="EMBL" id="JBDJNQ010000017">
    <property type="protein sequence ID" value="MEN5380440.1"/>
    <property type="molecule type" value="Genomic_DNA"/>
</dbReference>
<dbReference type="GO" id="GO:0008762">
    <property type="term" value="F:UDP-N-acetylmuramate dehydrogenase activity"/>
    <property type="evidence" value="ECO:0007669"/>
    <property type="project" value="UniProtKB-EC"/>
</dbReference>
<feature type="active site" evidence="19">
    <location>
        <position position="164"/>
    </location>
</feature>
<dbReference type="InterPro" id="IPR011601">
    <property type="entry name" value="MurB_C"/>
</dbReference>
<dbReference type="Gene3D" id="3.90.78.10">
    <property type="entry name" value="UDP-N-acetylenolpyruvoylglucosamine reductase, C-terminal domain"/>
    <property type="match status" value="1"/>
</dbReference>
<keyword evidence="10 19" id="KW-0274">FAD</keyword>
<keyword evidence="13 19" id="KW-0573">Peptidoglycan synthesis</keyword>
<keyword evidence="9 19" id="KW-0285">Flavoprotein</keyword>
<keyword evidence="15 19" id="KW-0131">Cell cycle</keyword>
<feature type="active site" evidence="19">
    <location>
        <position position="334"/>
    </location>
</feature>
<evidence type="ECO:0000313" key="21">
    <source>
        <dbReference type="EMBL" id="MEN5380440.1"/>
    </source>
</evidence>
<proteinExistence type="inferred from homology"/>
<dbReference type="Proteomes" id="UP001409291">
    <property type="component" value="Unassembled WGS sequence"/>
</dbReference>
<evidence type="ECO:0000256" key="12">
    <source>
        <dbReference type="ARBA" id="ARBA00022960"/>
    </source>
</evidence>
<dbReference type="InterPro" id="IPR016169">
    <property type="entry name" value="FAD-bd_PCMH_sub2"/>
</dbReference>
<evidence type="ECO:0000256" key="19">
    <source>
        <dbReference type="HAMAP-Rule" id="MF_00037"/>
    </source>
</evidence>
<dbReference type="RefSeq" id="WP_168128472.1">
    <property type="nucleotide sequence ID" value="NZ_JBDJLH010000006.1"/>
</dbReference>
<dbReference type="PANTHER" id="PTHR21071">
    <property type="entry name" value="UDP-N-ACETYLENOLPYRUVOYLGLUCOSAMINE REDUCTASE"/>
    <property type="match status" value="1"/>
</dbReference>
<evidence type="ECO:0000256" key="10">
    <source>
        <dbReference type="ARBA" id="ARBA00022827"/>
    </source>
</evidence>
<accession>A0ABV0C0T9</accession>
<evidence type="ECO:0000313" key="22">
    <source>
        <dbReference type="Proteomes" id="UP001409291"/>
    </source>
</evidence>
<comment type="subcellular location">
    <subcellularLocation>
        <location evidence="3 19">Cytoplasm</location>
    </subcellularLocation>
</comment>
<name>A0ABV0C0T9_9SPHI</name>
<dbReference type="Pfam" id="PF02873">
    <property type="entry name" value="MurB_C"/>
    <property type="match status" value="1"/>
</dbReference>
<dbReference type="InterPro" id="IPR016167">
    <property type="entry name" value="FAD-bd_PCMH_sub1"/>
</dbReference>
<dbReference type="Pfam" id="PF01565">
    <property type="entry name" value="FAD_binding_4"/>
    <property type="match status" value="1"/>
</dbReference>
<evidence type="ECO:0000256" key="4">
    <source>
        <dbReference type="ARBA" id="ARBA00004752"/>
    </source>
</evidence>
<feature type="domain" description="FAD-binding PCMH-type" evidence="20">
    <location>
        <begin position="19"/>
        <end position="188"/>
    </location>
</feature>
<evidence type="ECO:0000256" key="11">
    <source>
        <dbReference type="ARBA" id="ARBA00022857"/>
    </source>
</evidence>
<evidence type="ECO:0000256" key="3">
    <source>
        <dbReference type="ARBA" id="ARBA00004496"/>
    </source>
</evidence>
<dbReference type="InterPro" id="IPR003170">
    <property type="entry name" value="MurB"/>
</dbReference>
<comment type="function">
    <text evidence="2 19">Cell wall formation.</text>
</comment>
<evidence type="ECO:0000256" key="14">
    <source>
        <dbReference type="ARBA" id="ARBA00023002"/>
    </source>
</evidence>
<dbReference type="PANTHER" id="PTHR21071:SF4">
    <property type="entry name" value="UDP-N-ACETYLENOLPYRUVOYLGLUCOSAMINE REDUCTASE"/>
    <property type="match status" value="1"/>
</dbReference>
<dbReference type="InterPro" id="IPR036635">
    <property type="entry name" value="MurB_C_sf"/>
</dbReference>
<comment type="cofactor">
    <cofactor evidence="1 19">
        <name>FAD</name>
        <dbReference type="ChEBI" id="CHEBI:57692"/>
    </cofactor>
</comment>
<evidence type="ECO:0000256" key="17">
    <source>
        <dbReference type="ARBA" id="ARBA00031026"/>
    </source>
</evidence>
<dbReference type="SUPFAM" id="SSF56194">
    <property type="entry name" value="Uridine diphospho-N-Acetylenolpyruvylglucosamine reductase, MurB, C-terminal domain"/>
    <property type="match status" value="1"/>
</dbReference>
<keyword evidence="14 19" id="KW-0560">Oxidoreductase</keyword>
<dbReference type="InterPro" id="IPR006094">
    <property type="entry name" value="Oxid_FAD_bind_N"/>
</dbReference>
<evidence type="ECO:0000256" key="9">
    <source>
        <dbReference type="ARBA" id="ARBA00022630"/>
    </source>
</evidence>
<dbReference type="Gene3D" id="3.30.43.10">
    <property type="entry name" value="Uridine Diphospho-n-acetylenolpyruvylglucosamine Reductase, domain 2"/>
    <property type="match status" value="1"/>
</dbReference>
<evidence type="ECO:0000259" key="20">
    <source>
        <dbReference type="PROSITE" id="PS51387"/>
    </source>
</evidence>
<evidence type="ECO:0000256" key="18">
    <source>
        <dbReference type="ARBA" id="ARBA00048914"/>
    </source>
</evidence>
<evidence type="ECO:0000256" key="1">
    <source>
        <dbReference type="ARBA" id="ARBA00001974"/>
    </source>
</evidence>
<dbReference type="EC" id="1.3.1.98" evidence="5 19"/>
<evidence type="ECO:0000256" key="6">
    <source>
        <dbReference type="ARBA" id="ARBA00015188"/>
    </source>
</evidence>
<keyword evidence="7 19" id="KW-0963">Cytoplasm</keyword>
<comment type="similarity">
    <text evidence="19">Belongs to the MurB family.</text>
</comment>
<dbReference type="NCBIfam" id="TIGR00179">
    <property type="entry name" value="murB"/>
    <property type="match status" value="1"/>
</dbReference>
<dbReference type="PROSITE" id="PS51387">
    <property type="entry name" value="FAD_PCMH"/>
    <property type="match status" value="1"/>
</dbReference>
<dbReference type="HAMAP" id="MF_00037">
    <property type="entry name" value="MurB"/>
    <property type="match status" value="1"/>
</dbReference>
<sequence>MGINIQSDISLKKYNTFGITEVASHFIEITEPTQLLSVYEAGIFEKDFLTLGSGSNILFTQPYAGYIIKINIKGITAKPHQNDIFITAAGGEIWNELVWFCVNNNYSGLENMALIPGTVGASPVQNIGAYGTELMDIFYSCIAFDTLEGVFRIFYNEDCKFSYRDSIFKSEQKGRYIITEVTYKVNSSPSINTSYGAISAELKKRNISDPTIKDIAEVVSFIRVEKLPDPSTVGNAGSFFKNPIISLNKYQGLKELYPDIVSYNMPDGGVKLAAGWLIEQCGWKGKVIGQAGVWKNQALVLINVQSASGTEIFELSSKIINDVDQKFNVKLEREVNIF</sequence>
<evidence type="ECO:0000256" key="16">
    <source>
        <dbReference type="ARBA" id="ARBA00023316"/>
    </source>
</evidence>
<dbReference type="Gene3D" id="3.30.465.10">
    <property type="match status" value="1"/>
</dbReference>
<evidence type="ECO:0000256" key="7">
    <source>
        <dbReference type="ARBA" id="ARBA00022490"/>
    </source>
</evidence>
<dbReference type="NCBIfam" id="NF000755">
    <property type="entry name" value="PRK00046.1"/>
    <property type="match status" value="1"/>
</dbReference>
<dbReference type="InterPro" id="IPR036318">
    <property type="entry name" value="FAD-bd_PCMH-like_sf"/>
</dbReference>
<keyword evidence="8 19" id="KW-0132">Cell division</keyword>
<dbReference type="SUPFAM" id="SSF56176">
    <property type="entry name" value="FAD-binding/transporter-associated domain-like"/>
    <property type="match status" value="1"/>
</dbReference>
<comment type="pathway">
    <text evidence="4 19">Cell wall biogenesis; peptidoglycan biosynthesis.</text>
</comment>
<feature type="active site" description="Proton donor" evidence="19">
    <location>
        <position position="238"/>
    </location>
</feature>
<protein>
    <recommendedName>
        <fullName evidence="6 19">UDP-N-acetylenolpyruvoylglucosamine reductase</fullName>
        <ecNumber evidence="5 19">1.3.1.98</ecNumber>
    </recommendedName>
    <alternativeName>
        <fullName evidence="17 19">UDP-N-acetylmuramate dehydrogenase</fullName>
    </alternativeName>
</protein>
<gene>
    <name evidence="19 21" type="primary">murB</name>
    <name evidence="21" type="ORF">ABE541_24480</name>
</gene>
<keyword evidence="22" id="KW-1185">Reference proteome</keyword>
<evidence type="ECO:0000256" key="5">
    <source>
        <dbReference type="ARBA" id="ARBA00012518"/>
    </source>
</evidence>
<evidence type="ECO:0000256" key="13">
    <source>
        <dbReference type="ARBA" id="ARBA00022984"/>
    </source>
</evidence>
<evidence type="ECO:0000256" key="15">
    <source>
        <dbReference type="ARBA" id="ARBA00023306"/>
    </source>
</evidence>
<organism evidence="21 22">
    <name type="scientific">Sphingobacterium kitahiroshimense</name>
    <dbReference type="NCBI Taxonomy" id="470446"/>
    <lineage>
        <taxon>Bacteria</taxon>
        <taxon>Pseudomonadati</taxon>
        <taxon>Bacteroidota</taxon>
        <taxon>Sphingobacteriia</taxon>
        <taxon>Sphingobacteriales</taxon>
        <taxon>Sphingobacteriaceae</taxon>
        <taxon>Sphingobacterium</taxon>
    </lineage>
</organism>
<dbReference type="InterPro" id="IPR016166">
    <property type="entry name" value="FAD-bd_PCMH"/>
</dbReference>
<keyword evidence="12 19" id="KW-0133">Cell shape</keyword>
<evidence type="ECO:0000256" key="2">
    <source>
        <dbReference type="ARBA" id="ARBA00003921"/>
    </source>
</evidence>
<evidence type="ECO:0000256" key="8">
    <source>
        <dbReference type="ARBA" id="ARBA00022618"/>
    </source>
</evidence>
<comment type="caution">
    <text evidence="21">The sequence shown here is derived from an EMBL/GenBank/DDBJ whole genome shotgun (WGS) entry which is preliminary data.</text>
</comment>
<keyword evidence="11 19" id="KW-0521">NADP</keyword>